<organism evidence="1 2">
    <name type="scientific">Nelumbo nucifera</name>
    <name type="common">Sacred lotus</name>
    <dbReference type="NCBI Taxonomy" id="4432"/>
    <lineage>
        <taxon>Eukaryota</taxon>
        <taxon>Viridiplantae</taxon>
        <taxon>Streptophyta</taxon>
        <taxon>Embryophyta</taxon>
        <taxon>Tracheophyta</taxon>
        <taxon>Spermatophyta</taxon>
        <taxon>Magnoliopsida</taxon>
        <taxon>Proteales</taxon>
        <taxon>Nelumbonaceae</taxon>
        <taxon>Nelumbo</taxon>
    </lineage>
</organism>
<reference evidence="1 2" key="1">
    <citation type="journal article" date="2020" name="Mol. Biol. Evol.">
        <title>Distinct Expression and Methylation Patterns for Genes with Different Fates following a Single Whole-Genome Duplication in Flowering Plants.</title>
        <authorList>
            <person name="Shi T."/>
            <person name="Rahmani R.S."/>
            <person name="Gugger P.F."/>
            <person name="Wang M."/>
            <person name="Li H."/>
            <person name="Zhang Y."/>
            <person name="Li Z."/>
            <person name="Wang Q."/>
            <person name="Van de Peer Y."/>
            <person name="Marchal K."/>
            <person name="Chen J."/>
        </authorList>
    </citation>
    <scope>NUCLEOTIDE SEQUENCE [LARGE SCALE GENOMIC DNA]</scope>
    <source>
        <tissue evidence="1">Leaf</tissue>
    </source>
</reference>
<evidence type="ECO:0000313" key="2">
    <source>
        <dbReference type="Proteomes" id="UP000607653"/>
    </source>
</evidence>
<comment type="caution">
    <text evidence="1">The sequence shown here is derived from an EMBL/GenBank/DDBJ whole genome shotgun (WGS) entry which is preliminary data.</text>
</comment>
<gene>
    <name evidence="1" type="ORF">HUJ06_007521</name>
</gene>
<proteinExistence type="predicted"/>
<protein>
    <submittedName>
        <fullName evidence="1">Uncharacterized protein</fullName>
    </submittedName>
</protein>
<sequence>MALIYILNSSSHPSGNSCLLTVEHLQSCRFHGSQALADAMAPPWKSGTPVGCCGRLCSSSSSSISQRKLA</sequence>
<keyword evidence="2" id="KW-1185">Reference proteome</keyword>
<accession>A0A822YWI9</accession>
<name>A0A822YWI9_NELNU</name>
<dbReference type="AlphaFoldDB" id="A0A822YWI9"/>
<dbReference type="Proteomes" id="UP000607653">
    <property type="component" value="Unassembled WGS sequence"/>
</dbReference>
<evidence type="ECO:0000313" key="1">
    <source>
        <dbReference type="EMBL" id="DAD36880.1"/>
    </source>
</evidence>
<dbReference type="EMBL" id="DUZY01000004">
    <property type="protein sequence ID" value="DAD36880.1"/>
    <property type="molecule type" value="Genomic_DNA"/>
</dbReference>